<feature type="transmembrane region" description="Helical" evidence="1">
    <location>
        <begin position="44"/>
        <end position="67"/>
    </location>
</feature>
<accession>A0A1X0NLH1</accession>
<dbReference type="VEuPathDB" id="TriTrypDB:TM35_000341670"/>
<evidence type="ECO:0000313" key="3">
    <source>
        <dbReference type="Proteomes" id="UP000192257"/>
    </source>
</evidence>
<proteinExistence type="predicted"/>
<dbReference type="EMBL" id="NBCO01000034">
    <property type="protein sequence ID" value="ORC85555.1"/>
    <property type="molecule type" value="Genomic_DNA"/>
</dbReference>
<comment type="caution">
    <text evidence="2">The sequence shown here is derived from an EMBL/GenBank/DDBJ whole genome shotgun (WGS) entry which is preliminary data.</text>
</comment>
<gene>
    <name evidence="2" type="ORF">TM35_000341670</name>
</gene>
<sequence>MGYRASLLPSGTNILPFVPIFLYFAAIVFSWVNYGVFFRNRVSVYGLSLVGAHLAFCIVGTVFYVIVSSVLWVRAARYTNKSSQRIRFILLGISGMFFMKDIPLFVVECVATVQSGWLSGYQGFCFVVQFCFFLLSLIITWLSFIWLITTFIECHWGRTDMQERRSLGKALSYPVPAPVPPPPIMIQEEPYGRNTDPGFLVQVNSPRQVSGSRDQNKSRISLDQWKDPNAYI</sequence>
<feature type="transmembrane region" description="Helical" evidence="1">
    <location>
        <begin position="88"/>
        <end position="106"/>
    </location>
</feature>
<dbReference type="AlphaFoldDB" id="A0A1X0NLH1"/>
<keyword evidence="3" id="KW-1185">Reference proteome</keyword>
<keyword evidence="1" id="KW-0812">Transmembrane</keyword>
<organism evidence="2 3">
    <name type="scientific">Trypanosoma theileri</name>
    <dbReference type="NCBI Taxonomy" id="67003"/>
    <lineage>
        <taxon>Eukaryota</taxon>
        <taxon>Discoba</taxon>
        <taxon>Euglenozoa</taxon>
        <taxon>Kinetoplastea</taxon>
        <taxon>Metakinetoplastina</taxon>
        <taxon>Trypanosomatida</taxon>
        <taxon>Trypanosomatidae</taxon>
        <taxon>Trypanosoma</taxon>
    </lineage>
</organism>
<keyword evidence="1" id="KW-0472">Membrane</keyword>
<dbReference type="OrthoDB" id="248606at2759"/>
<name>A0A1X0NLH1_9TRYP</name>
<keyword evidence="1" id="KW-1133">Transmembrane helix</keyword>
<feature type="transmembrane region" description="Helical" evidence="1">
    <location>
        <begin position="12"/>
        <end position="32"/>
    </location>
</feature>
<dbReference type="GeneID" id="39988845"/>
<dbReference type="RefSeq" id="XP_028879621.1">
    <property type="nucleotide sequence ID" value="XM_029029065.1"/>
</dbReference>
<feature type="transmembrane region" description="Helical" evidence="1">
    <location>
        <begin position="126"/>
        <end position="152"/>
    </location>
</feature>
<reference evidence="2 3" key="1">
    <citation type="submission" date="2017-03" db="EMBL/GenBank/DDBJ databases">
        <title>An alternative strategy for trypanosome survival in the mammalian bloodstream revealed through genome and transcriptome analysis of the ubiquitous bovine parasite Trypanosoma (Megatrypanum) theileri.</title>
        <authorList>
            <person name="Kelly S."/>
            <person name="Ivens A."/>
            <person name="Mott A."/>
            <person name="O'Neill E."/>
            <person name="Emms D."/>
            <person name="Macleod O."/>
            <person name="Voorheis P."/>
            <person name="Matthews J."/>
            <person name="Matthews K."/>
            <person name="Carrington M."/>
        </authorList>
    </citation>
    <scope>NUCLEOTIDE SEQUENCE [LARGE SCALE GENOMIC DNA]</scope>
    <source>
        <strain evidence="2">Edinburgh</strain>
    </source>
</reference>
<protein>
    <submittedName>
        <fullName evidence="2">Uncharacterized protein</fullName>
    </submittedName>
</protein>
<evidence type="ECO:0000256" key="1">
    <source>
        <dbReference type="SAM" id="Phobius"/>
    </source>
</evidence>
<evidence type="ECO:0000313" key="2">
    <source>
        <dbReference type="EMBL" id="ORC85555.1"/>
    </source>
</evidence>
<dbReference type="Proteomes" id="UP000192257">
    <property type="component" value="Unassembled WGS sequence"/>
</dbReference>